<accession>A0ACC3YI91</accession>
<dbReference type="Proteomes" id="UP000805649">
    <property type="component" value="Unassembled WGS sequence"/>
</dbReference>
<evidence type="ECO:0000313" key="1">
    <source>
        <dbReference type="EMBL" id="KAL0931572.1"/>
    </source>
</evidence>
<dbReference type="EMBL" id="VUJX02000010">
    <property type="protein sequence ID" value="KAL0931572.1"/>
    <property type="molecule type" value="Genomic_DNA"/>
</dbReference>
<name>A0ACC3YI91_COLTU</name>
<reference evidence="1 2" key="1">
    <citation type="journal article" date="2020" name="Phytopathology">
        <title>Genome Sequence Resources of Colletotrichum truncatum, C. plurivorum, C. musicola, and C. sojae: Four Species Pathogenic to Soybean (Glycine max).</title>
        <authorList>
            <person name="Rogerio F."/>
            <person name="Boufleur T.R."/>
            <person name="Ciampi-Guillardi M."/>
            <person name="Sukno S.A."/>
            <person name="Thon M.R."/>
            <person name="Massola Junior N.S."/>
            <person name="Baroncelli R."/>
        </authorList>
    </citation>
    <scope>NUCLEOTIDE SEQUENCE [LARGE SCALE GENOMIC DNA]</scope>
    <source>
        <strain evidence="1 2">CMES1059</strain>
    </source>
</reference>
<comment type="caution">
    <text evidence="1">The sequence shown here is derived from an EMBL/GenBank/DDBJ whole genome shotgun (WGS) entry which is preliminary data.</text>
</comment>
<organism evidence="1 2">
    <name type="scientific">Colletotrichum truncatum</name>
    <name type="common">Anthracnose fungus</name>
    <name type="synonym">Colletotrichum capsici</name>
    <dbReference type="NCBI Taxonomy" id="5467"/>
    <lineage>
        <taxon>Eukaryota</taxon>
        <taxon>Fungi</taxon>
        <taxon>Dikarya</taxon>
        <taxon>Ascomycota</taxon>
        <taxon>Pezizomycotina</taxon>
        <taxon>Sordariomycetes</taxon>
        <taxon>Hypocreomycetidae</taxon>
        <taxon>Glomerellales</taxon>
        <taxon>Glomerellaceae</taxon>
        <taxon>Colletotrichum</taxon>
        <taxon>Colletotrichum truncatum species complex</taxon>
    </lineage>
</organism>
<sequence>MLFFPNDAEYITTIQSYYGGDSWDLRPQCILKPNSTSHVSMAIKALNSEKAGRCWFVAIRGGGHSNFPASNTNSGVTIDLVRLSTLDLEIDESVSIGSGNRWGKVYQYLEPRGLMVAGGREGTVGVAGLLLGGGFSWYSGNVGFAADNVIEYEVVLANSSIITATASRNADLFKALKGGATNFGVVTKFKLRTFPARNLYGGIMVFPYTQSNGVLQKFTQMIESNTKDYSADTGFIAAAWSPSGGKRISYILANIEGHSNTSAFEGLSEMSPVVDLRSNLTVTGIGAQIASTTGEYQVWNTLTYHNTLSMGQKILASFEAVVADIEDQIDASENVRIIYLMTPFPVLYSSHGNNVLGLQNTHTTNSVVFSLQATLPNAKYRDLLRTKLSAATADIEAYAKETGQNMPYRYLNYAGPDQNPIATYGKESVLFMKDVAAKYDPEEFFQYVVPGGFKLKDV</sequence>
<gene>
    <name evidence="1" type="ORF">CTRU02_214307</name>
</gene>
<keyword evidence="2" id="KW-1185">Reference proteome</keyword>
<evidence type="ECO:0000313" key="2">
    <source>
        <dbReference type="Proteomes" id="UP000805649"/>
    </source>
</evidence>
<proteinExistence type="predicted"/>
<protein>
    <submittedName>
        <fullName evidence="1">FAD binding domain-containing protein</fullName>
    </submittedName>
</protein>